<evidence type="ECO:0008006" key="5">
    <source>
        <dbReference type="Google" id="ProtNLM"/>
    </source>
</evidence>
<dbReference type="EMBL" id="CP012900">
    <property type="protein sequence ID" value="ALJ29865.1"/>
    <property type="molecule type" value="Genomic_DNA"/>
</dbReference>
<gene>
    <name evidence="3" type="ORF">AOT14_35290</name>
</gene>
<feature type="region of interest" description="Disordered" evidence="1">
    <location>
        <begin position="40"/>
        <end position="59"/>
    </location>
</feature>
<evidence type="ECO:0000313" key="4">
    <source>
        <dbReference type="Proteomes" id="UP000061010"/>
    </source>
</evidence>
<reference evidence="3 4" key="1">
    <citation type="journal article" date="2015" name="Genome Announc.">
        <title>Complete Genome Sequencing of Stenotrophomonas acidaminiphila ZAC14D2_NAIMI4_2, a Multidrug-Resistant Strain Isolated from Sediments of a Polluted River in Mexico, Uncovers New Antibiotic Resistance Genes and a Novel Class-II Lasso Peptide Biosynthesis Gene Cluster.</title>
        <authorList>
            <person name="Vinuesa P."/>
            <person name="Ochoa-Sanchez L.E."/>
        </authorList>
    </citation>
    <scope>NUCLEOTIDE SEQUENCE [LARGE SCALE GENOMIC DNA]</scope>
    <source>
        <strain evidence="3 4">ZAC14D2_NAIMI4_2</strain>
    </source>
</reference>
<dbReference type="KEGG" id="sacz:AOT14_35290"/>
<accession>A0A0S1B486</accession>
<proteinExistence type="predicted"/>
<keyword evidence="2" id="KW-1133">Transmembrane helix</keyword>
<dbReference type="Proteomes" id="UP000061010">
    <property type="component" value="Chromosome"/>
</dbReference>
<feature type="transmembrane region" description="Helical" evidence="2">
    <location>
        <begin position="12"/>
        <end position="33"/>
    </location>
</feature>
<keyword evidence="4" id="KW-1185">Reference proteome</keyword>
<organism evidence="3 4">
    <name type="scientific">Stenotrophomonas acidaminiphila</name>
    <dbReference type="NCBI Taxonomy" id="128780"/>
    <lineage>
        <taxon>Bacteria</taxon>
        <taxon>Pseudomonadati</taxon>
        <taxon>Pseudomonadota</taxon>
        <taxon>Gammaproteobacteria</taxon>
        <taxon>Lysobacterales</taxon>
        <taxon>Lysobacteraceae</taxon>
        <taxon>Stenotrophomonas</taxon>
    </lineage>
</organism>
<protein>
    <recommendedName>
        <fullName evidence="5">SHOCT domain-containing protein</fullName>
    </recommendedName>
</protein>
<evidence type="ECO:0000313" key="3">
    <source>
        <dbReference type="EMBL" id="ALJ29865.1"/>
    </source>
</evidence>
<keyword evidence="2" id="KW-0812">Transmembrane</keyword>
<dbReference type="AlphaFoldDB" id="A0A0S1B486"/>
<dbReference type="PATRIC" id="fig|128780.6.peg.3574"/>
<evidence type="ECO:0000256" key="1">
    <source>
        <dbReference type="SAM" id="MobiDB-lite"/>
    </source>
</evidence>
<evidence type="ECO:0000256" key="2">
    <source>
        <dbReference type="SAM" id="Phobius"/>
    </source>
</evidence>
<keyword evidence="2" id="KW-0472">Membrane</keyword>
<dbReference type="RefSeq" id="WP_226049768.1">
    <property type="nucleotide sequence ID" value="NZ_CP125110.1"/>
</dbReference>
<sequence length="100" mass="10770">MDAPGMQPWQWAVWVVGVTAFAVVIGLVIAAAVRAARRPPELPSAAQRLQRQSPPSPEVEAQLRELAGLQQAGRIGEVEYERRRAEVLAGNPAPGNDPQP</sequence>
<name>A0A0S1B486_9GAMM</name>